<dbReference type="Gene3D" id="2.30.130.10">
    <property type="entry name" value="PUA domain"/>
    <property type="match status" value="1"/>
</dbReference>
<organism evidence="5 6">
    <name type="scientific">Equus przewalskii</name>
    <name type="common">Przewalski's horse</name>
    <name type="synonym">Equus caballus przewalskii</name>
    <dbReference type="NCBI Taxonomy" id="9798"/>
    <lineage>
        <taxon>Eukaryota</taxon>
        <taxon>Metazoa</taxon>
        <taxon>Chordata</taxon>
        <taxon>Craniata</taxon>
        <taxon>Vertebrata</taxon>
        <taxon>Euteleostomi</taxon>
        <taxon>Mammalia</taxon>
        <taxon>Eutheria</taxon>
        <taxon>Laurasiatheria</taxon>
        <taxon>Perissodactyla</taxon>
        <taxon>Equidae</taxon>
        <taxon>Equus</taxon>
    </lineage>
</organism>
<dbReference type="CDD" id="cd21151">
    <property type="entry name" value="PUA_Nip7-like"/>
    <property type="match status" value="1"/>
</dbReference>
<dbReference type="GeneID" id="103563764"/>
<proteinExistence type="predicted"/>
<evidence type="ECO:0000256" key="2">
    <source>
        <dbReference type="ARBA" id="ARBA00018162"/>
    </source>
</evidence>
<dbReference type="InterPro" id="IPR040598">
    <property type="entry name" value="NIP7_N"/>
</dbReference>
<evidence type="ECO:0000313" key="5">
    <source>
        <dbReference type="Proteomes" id="UP001652662"/>
    </source>
</evidence>
<dbReference type="Pfam" id="PF17833">
    <property type="entry name" value="pre-PUA_NIP7"/>
    <property type="match status" value="1"/>
</dbReference>
<dbReference type="Proteomes" id="UP001652662">
    <property type="component" value="Chromosome 3"/>
</dbReference>
<dbReference type="Gene3D" id="3.10.450.220">
    <property type="match status" value="1"/>
</dbReference>
<comment type="function">
    <text evidence="1">Required for proper 34S pre-rRNA processing and 60S ribosome subunit assembly.</text>
</comment>
<keyword evidence="5" id="KW-1185">Reference proteome</keyword>
<dbReference type="PROSITE" id="PS50890">
    <property type="entry name" value="PUA"/>
    <property type="match status" value="1"/>
</dbReference>
<dbReference type="InterPro" id="IPR036974">
    <property type="entry name" value="PUA_sf"/>
</dbReference>
<dbReference type="InterPro" id="IPR002478">
    <property type="entry name" value="PUA"/>
</dbReference>
<dbReference type="InterPro" id="IPR005155">
    <property type="entry name" value="UPF0113_PUA"/>
</dbReference>
<evidence type="ECO:0000313" key="6">
    <source>
        <dbReference type="RefSeq" id="XP_070469881.1"/>
    </source>
</evidence>
<dbReference type="InterPro" id="IPR055359">
    <property type="entry name" value="Nip7_N_euk"/>
</dbReference>
<evidence type="ECO:0000259" key="4">
    <source>
        <dbReference type="SMART" id="SM00359"/>
    </source>
</evidence>
<evidence type="ECO:0000256" key="1">
    <source>
        <dbReference type="ARBA" id="ARBA00004087"/>
    </source>
</evidence>
<dbReference type="SMART" id="SM00359">
    <property type="entry name" value="PUA"/>
    <property type="match status" value="1"/>
</dbReference>
<accession>A0ABM4NY62</accession>
<dbReference type="SUPFAM" id="SSF88802">
    <property type="entry name" value="Pre-PUA domain"/>
    <property type="match status" value="1"/>
</dbReference>
<feature type="domain" description="PUA" evidence="4">
    <location>
        <begin position="95"/>
        <end position="174"/>
    </location>
</feature>
<sequence length="223" mass="25371">MRPLTEEETRVMFEKIAKYIGENLQLLVDRPDGTYCFRLHNDRVYYVSEKIMKLAANISGDKLVSLGTCFGKFTKTHKFRLHITALDYLAPYAKYKVWIKPGAEQSFLYGNHVLKSGLGRITENTSQYQGVVVYSMADIPLTCEICSNSTPHHMERDEASKNMDQNNFLKDQKATGGYTSIKDMNAIASQREPVKKLQEKAKLHKHKTCSSVCLTRCCRSNAS</sequence>
<reference evidence="6" key="1">
    <citation type="submission" date="2025-08" db="UniProtKB">
        <authorList>
            <consortium name="RefSeq"/>
        </authorList>
    </citation>
    <scope>IDENTIFICATION</scope>
    <source>
        <tissue evidence="6">Blood</tissue>
    </source>
</reference>
<dbReference type="RefSeq" id="XP_070469881.1">
    <property type="nucleotide sequence ID" value="XM_070613780.1"/>
</dbReference>
<dbReference type="CDD" id="cd21146">
    <property type="entry name" value="Nip7_N_euk"/>
    <property type="match status" value="1"/>
</dbReference>
<dbReference type="InterPro" id="IPR015947">
    <property type="entry name" value="PUA-like_sf"/>
</dbReference>
<name>A0ABM4NY62_EQUPR</name>
<evidence type="ECO:0000256" key="3">
    <source>
        <dbReference type="ARBA" id="ARBA00032388"/>
    </source>
</evidence>
<dbReference type="Pfam" id="PF03657">
    <property type="entry name" value="UPF0113"/>
    <property type="match status" value="1"/>
</dbReference>
<gene>
    <name evidence="6" type="primary">NIP7</name>
</gene>
<protein>
    <recommendedName>
        <fullName evidence="2">60S ribosome subunit biogenesis protein NIP7 homolog</fullName>
    </recommendedName>
    <alternativeName>
        <fullName evidence="3">Nucleolar pre-rRNA processing protein NIP7</fullName>
    </alternativeName>
</protein>
<dbReference type="SUPFAM" id="SSF88697">
    <property type="entry name" value="PUA domain-like"/>
    <property type="match status" value="1"/>
</dbReference>